<sequence>MLKQWPAVLVIAIFLVIVPIFWIFNYIHAASLHTSSLGGVLDLRKWDFQANGVVPLKGEWEFYRDQLLTPESFQTSHSSPDKTPKFTGLVHVPGVWNSYMGSPGSHKATGYATYRLRILVPERENKIYGIKTDNIRSANRIFVNGTEVGASGDPAAPGKEGGQRNIPYAGFASINGGEIEILVQIANYSYSSGGMVYPISFGDYKAIMNIEKKEFFGDSLIAFGFLVSTVYFMLMYRLRRQETSLLYLGGISLFACIYVLTHGEKVIGDLFPALPYDAVLRLQMIASVGVYFCVVHYVALYSRAAVHRPVLLLCRWITGVDIIVALCVPTLLFSKWDGVWLVWSMFILGYIIYMMIKSLRLRSLDRLFMLVNILSLLIVIIVSLLNVYGKLESQLLSSYGILIFLIAQALQSAFRSANSFHEVEQLSQKLLTLDGLKDEFMASTSHELRTPLHGIVNMSSSLLEGVAGELNPKQKQHLSMIAATGKRLSLLVNDILDWARLKNGDIILDQRPVDLRPVVSAVLDILIFTTGSGKRLQFVQEWPGNLPLLNGDENRIQQILYNLLGNAIKFTAEGTITVSAEDCGREVKIAVADTGIGIAAERHDTIFLPFGEIGKPVDPAFLGMGLGLSITKKLVELGGGRIWVESEPDKGSVFFFTVPVADIPLLPESRTALKQVTFMGRGPTALAEQAAATEKKPVEGTLLIVDDDPVNLQVLTDILSVDNYRVIAVNEGTAAMEQLSLSRNIDLVITDWMMPGMSGLELCREIRLVYPLFRLPVLMLTARSRADDIELAFQSGINDYLDKPVDAIELRARVRTLITLRRSVQNAVSTEMAFLQAQIKPHFLYNALNTIIYMSKVESSKATELLLDLSKYLRGSFDFQNRDKLIPLHKELELVKAFLSLESARFEERLKVSYDIHASMNTLIPPLTIQPIVENAVRHGIMKKAAGGTIQLGIQETDQTIKVTVKDDGIGMPKERLEMILSGESGSGVGLMNIDRRLLSLYGRGLQVETRPHQGTEVYFEIPKESSGGHSQGKEGALS</sequence>
<feature type="transmembrane region" description="Helical" evidence="10">
    <location>
        <begin position="215"/>
        <end position="236"/>
    </location>
</feature>
<evidence type="ECO:0000256" key="6">
    <source>
        <dbReference type="ARBA" id="ARBA00022777"/>
    </source>
</evidence>
<dbReference type="PANTHER" id="PTHR43047">
    <property type="entry name" value="TWO-COMPONENT HISTIDINE PROTEIN KINASE"/>
    <property type="match status" value="1"/>
</dbReference>
<dbReference type="InterPro" id="IPR011006">
    <property type="entry name" value="CheY-like_superfamily"/>
</dbReference>
<evidence type="ECO:0000256" key="3">
    <source>
        <dbReference type="ARBA" id="ARBA00022553"/>
    </source>
</evidence>
<reference evidence="13 14" key="1">
    <citation type="submission" date="2015-03" db="EMBL/GenBank/DDBJ databases">
        <authorList>
            <person name="Abdul Halim M."/>
        </authorList>
    </citation>
    <scope>NUCLEOTIDE SEQUENCE [LARGE SCALE GENOMIC DNA]</scope>
    <source>
        <strain evidence="13 14">ATCC 35681</strain>
    </source>
</reference>
<dbReference type="InterPro" id="IPR004358">
    <property type="entry name" value="Sig_transdc_His_kin-like_C"/>
</dbReference>
<dbReference type="SUPFAM" id="SSF49785">
    <property type="entry name" value="Galactose-binding domain-like"/>
    <property type="match status" value="1"/>
</dbReference>
<feature type="transmembrane region" description="Helical" evidence="10">
    <location>
        <begin position="312"/>
        <end position="332"/>
    </location>
</feature>
<dbReference type="GO" id="GO:0000155">
    <property type="term" value="F:phosphorelay sensor kinase activity"/>
    <property type="evidence" value="ECO:0007669"/>
    <property type="project" value="InterPro"/>
</dbReference>
<feature type="domain" description="Response regulatory" evidence="12">
    <location>
        <begin position="701"/>
        <end position="818"/>
    </location>
</feature>
<evidence type="ECO:0000256" key="9">
    <source>
        <dbReference type="PROSITE-ProRule" id="PRU00169"/>
    </source>
</evidence>
<dbReference type="PATRIC" id="fig|1333534.5.peg.1279"/>
<evidence type="ECO:0000313" key="14">
    <source>
        <dbReference type="Proteomes" id="UP000034189"/>
    </source>
</evidence>
<dbReference type="CDD" id="cd00082">
    <property type="entry name" value="HisKA"/>
    <property type="match status" value="1"/>
</dbReference>
<dbReference type="PROSITE" id="PS50109">
    <property type="entry name" value="HIS_KIN"/>
    <property type="match status" value="2"/>
</dbReference>
<dbReference type="SMR" id="A0A0F7CH70"/>
<dbReference type="OrthoDB" id="9809348at2"/>
<evidence type="ECO:0000256" key="2">
    <source>
        <dbReference type="ARBA" id="ARBA00012438"/>
    </source>
</evidence>
<dbReference type="SMART" id="SM00448">
    <property type="entry name" value="REC"/>
    <property type="match status" value="1"/>
</dbReference>
<organism evidence="13 14">
    <name type="scientific">Paenibacillus durus ATCC 35681</name>
    <dbReference type="NCBI Taxonomy" id="1333534"/>
    <lineage>
        <taxon>Bacteria</taxon>
        <taxon>Bacillati</taxon>
        <taxon>Bacillota</taxon>
        <taxon>Bacilli</taxon>
        <taxon>Bacillales</taxon>
        <taxon>Paenibacillaceae</taxon>
        <taxon>Paenibacillus</taxon>
    </lineage>
</organism>
<feature type="transmembrane region" description="Helical" evidence="10">
    <location>
        <begin position="338"/>
        <end position="356"/>
    </location>
</feature>
<dbReference type="InterPro" id="IPR008979">
    <property type="entry name" value="Galactose-bd-like_sf"/>
</dbReference>
<evidence type="ECO:0000256" key="7">
    <source>
        <dbReference type="ARBA" id="ARBA00022840"/>
    </source>
</evidence>
<reference evidence="13 14" key="2">
    <citation type="journal article" date="2016" name="Genome Announc.">
        <title>Genome Sequence of a Gram-Positive Diazotroph, Paenibacillus durus Type Strain ATCC 35681.</title>
        <authorList>
            <person name="Halim M.A."/>
            <person name="Rahman A.Y."/>
            <person name="Sim K.S."/>
            <person name="Yam H.C."/>
            <person name="Rahim A.A."/>
            <person name="Ghazali A.H."/>
            <person name="Najimudin N."/>
        </authorList>
    </citation>
    <scope>NUCLEOTIDE SEQUENCE [LARGE SCALE GENOMIC DNA]</scope>
    <source>
        <strain evidence="13 14">ATCC 35681</strain>
    </source>
</reference>
<evidence type="ECO:0000313" key="13">
    <source>
        <dbReference type="EMBL" id="AKG34156.1"/>
    </source>
</evidence>
<dbReference type="InterPro" id="IPR036097">
    <property type="entry name" value="HisK_dim/P_sf"/>
</dbReference>
<dbReference type="InterPro" id="IPR005467">
    <property type="entry name" value="His_kinase_dom"/>
</dbReference>
<dbReference type="SMART" id="SM00388">
    <property type="entry name" value="HisKA"/>
    <property type="match status" value="1"/>
</dbReference>
<keyword evidence="3 9" id="KW-0597">Phosphoprotein</keyword>
<evidence type="ECO:0000259" key="11">
    <source>
        <dbReference type="PROSITE" id="PS50109"/>
    </source>
</evidence>
<evidence type="ECO:0000256" key="8">
    <source>
        <dbReference type="ARBA" id="ARBA00023012"/>
    </source>
</evidence>
<dbReference type="HOGENOM" id="CLU_011115_1_0_9"/>
<dbReference type="EC" id="2.7.13.3" evidence="2"/>
<dbReference type="InterPro" id="IPR003594">
    <property type="entry name" value="HATPase_dom"/>
</dbReference>
<dbReference type="AlphaFoldDB" id="A0A0F7CH70"/>
<dbReference type="SUPFAM" id="SSF55874">
    <property type="entry name" value="ATPase domain of HSP90 chaperone/DNA topoisomerase II/histidine kinase"/>
    <property type="match status" value="2"/>
</dbReference>
<keyword evidence="5" id="KW-0547">Nucleotide-binding</keyword>
<keyword evidence="8" id="KW-0902">Two-component regulatory system</keyword>
<dbReference type="PROSITE" id="PS50110">
    <property type="entry name" value="RESPONSE_REGULATORY"/>
    <property type="match status" value="1"/>
</dbReference>
<dbReference type="Gene3D" id="1.10.287.130">
    <property type="match status" value="1"/>
</dbReference>
<feature type="modified residue" description="4-aspartylphosphate" evidence="9">
    <location>
        <position position="751"/>
    </location>
</feature>
<dbReference type="EMBL" id="CP011114">
    <property type="protein sequence ID" value="AKG34156.1"/>
    <property type="molecule type" value="Genomic_DNA"/>
</dbReference>
<dbReference type="CDD" id="cd16922">
    <property type="entry name" value="HATPase_EvgS-ArcB-TorS-like"/>
    <property type="match status" value="1"/>
</dbReference>
<evidence type="ECO:0000256" key="4">
    <source>
        <dbReference type="ARBA" id="ARBA00022679"/>
    </source>
</evidence>
<dbReference type="InterPro" id="IPR001789">
    <property type="entry name" value="Sig_transdc_resp-reg_receiver"/>
</dbReference>
<protein>
    <recommendedName>
        <fullName evidence="2">histidine kinase</fullName>
        <ecNumber evidence="2">2.7.13.3</ecNumber>
    </recommendedName>
</protein>
<feature type="transmembrane region" description="Helical" evidence="10">
    <location>
        <begin position="7"/>
        <end position="27"/>
    </location>
</feature>
<feature type="transmembrane region" description="Helical" evidence="10">
    <location>
        <begin position="280"/>
        <end position="300"/>
    </location>
</feature>
<evidence type="ECO:0000256" key="5">
    <source>
        <dbReference type="ARBA" id="ARBA00022741"/>
    </source>
</evidence>
<dbReference type="SUPFAM" id="SSF52172">
    <property type="entry name" value="CheY-like"/>
    <property type="match status" value="1"/>
</dbReference>
<dbReference type="GO" id="GO:0005524">
    <property type="term" value="F:ATP binding"/>
    <property type="evidence" value="ECO:0007669"/>
    <property type="project" value="UniProtKB-KW"/>
</dbReference>
<dbReference type="Gene3D" id="2.60.120.260">
    <property type="entry name" value="Galactose-binding domain-like"/>
    <property type="match status" value="1"/>
</dbReference>
<dbReference type="PRINTS" id="PR00344">
    <property type="entry name" value="BCTRLSENSOR"/>
</dbReference>
<gene>
    <name evidence="13" type="ORF">VK70_05835</name>
</gene>
<dbReference type="Pfam" id="PF00512">
    <property type="entry name" value="HisKA"/>
    <property type="match status" value="1"/>
</dbReference>
<keyword evidence="10" id="KW-0472">Membrane</keyword>
<feature type="transmembrane region" description="Helical" evidence="10">
    <location>
        <begin position="243"/>
        <end position="260"/>
    </location>
</feature>
<keyword evidence="6" id="KW-0418">Kinase</keyword>
<comment type="catalytic activity">
    <reaction evidence="1">
        <text>ATP + protein L-histidine = ADP + protein N-phospho-L-histidine.</text>
        <dbReference type="EC" id="2.7.13.3"/>
    </reaction>
</comment>
<name>A0A0F7CH70_PAEDU</name>
<dbReference type="Proteomes" id="UP000034189">
    <property type="component" value="Chromosome"/>
</dbReference>
<keyword evidence="10" id="KW-1133">Transmembrane helix</keyword>
<proteinExistence type="predicted"/>
<evidence type="ECO:0000259" key="12">
    <source>
        <dbReference type="PROSITE" id="PS50110"/>
    </source>
</evidence>
<dbReference type="Pfam" id="PF02518">
    <property type="entry name" value="HATPase_c"/>
    <property type="match status" value="2"/>
</dbReference>
<dbReference type="Gene3D" id="3.30.565.10">
    <property type="entry name" value="Histidine kinase-like ATPase, C-terminal domain"/>
    <property type="match status" value="2"/>
</dbReference>
<dbReference type="InterPro" id="IPR010559">
    <property type="entry name" value="Sig_transdc_His_kin_internal"/>
</dbReference>
<dbReference type="Pfam" id="PF06580">
    <property type="entry name" value="His_kinase"/>
    <property type="match status" value="1"/>
</dbReference>
<dbReference type="InterPro" id="IPR003661">
    <property type="entry name" value="HisK_dim/P_dom"/>
</dbReference>
<dbReference type="Gene3D" id="3.40.50.2300">
    <property type="match status" value="1"/>
</dbReference>
<dbReference type="SUPFAM" id="SSF47384">
    <property type="entry name" value="Homodimeric domain of signal transducing histidine kinase"/>
    <property type="match status" value="1"/>
</dbReference>
<feature type="domain" description="Histidine kinase" evidence="11">
    <location>
        <begin position="796"/>
        <end position="1026"/>
    </location>
</feature>
<dbReference type="Pfam" id="PF00072">
    <property type="entry name" value="Response_reg"/>
    <property type="match status" value="1"/>
</dbReference>
<accession>A0A0F7CH70</accession>
<keyword evidence="10" id="KW-0812">Transmembrane</keyword>
<feature type="transmembrane region" description="Helical" evidence="10">
    <location>
        <begin position="368"/>
        <end position="389"/>
    </location>
</feature>
<feature type="domain" description="Histidine kinase" evidence="11">
    <location>
        <begin position="443"/>
        <end position="662"/>
    </location>
</feature>
<dbReference type="CDD" id="cd17546">
    <property type="entry name" value="REC_hyHK_CKI1_RcsC-like"/>
    <property type="match status" value="1"/>
</dbReference>
<evidence type="ECO:0000256" key="1">
    <source>
        <dbReference type="ARBA" id="ARBA00000085"/>
    </source>
</evidence>
<dbReference type="GO" id="GO:0016020">
    <property type="term" value="C:membrane"/>
    <property type="evidence" value="ECO:0007669"/>
    <property type="project" value="InterPro"/>
</dbReference>
<keyword evidence="4" id="KW-0808">Transferase</keyword>
<keyword evidence="7" id="KW-0067">ATP-binding</keyword>
<dbReference type="SMART" id="SM00387">
    <property type="entry name" value="HATPase_c"/>
    <property type="match status" value="2"/>
</dbReference>
<dbReference type="InterPro" id="IPR036890">
    <property type="entry name" value="HATPase_C_sf"/>
</dbReference>
<evidence type="ECO:0000256" key="10">
    <source>
        <dbReference type="SAM" id="Phobius"/>
    </source>
</evidence>